<dbReference type="Gene3D" id="2.40.10.10">
    <property type="entry name" value="Trypsin-like serine proteases"/>
    <property type="match status" value="1"/>
</dbReference>
<keyword evidence="6" id="KW-1185">Reference proteome</keyword>
<comment type="caution">
    <text evidence="5">The sequence shown here is derived from an EMBL/GenBank/DDBJ whole genome shotgun (WGS) entry which is preliminary data.</text>
</comment>
<dbReference type="PROSITE" id="PS50240">
    <property type="entry name" value="TRYPSIN_DOM"/>
    <property type="match status" value="1"/>
</dbReference>
<keyword evidence="3" id="KW-0732">Signal</keyword>
<reference evidence="5 6" key="1">
    <citation type="submission" date="2016-03" db="EMBL/GenBank/DDBJ databases">
        <authorList>
            <person name="Ploux O."/>
        </authorList>
    </citation>
    <scope>NUCLEOTIDE SEQUENCE [LARGE SCALE GENOMIC DNA]</scope>
    <source>
        <strain evidence="5 6">R0</strain>
    </source>
</reference>
<dbReference type="OrthoDB" id="5289868at2"/>
<dbReference type="Pfam" id="PF00089">
    <property type="entry name" value="Trypsin"/>
    <property type="match status" value="1"/>
</dbReference>
<dbReference type="PANTHER" id="PTHR24250:SF27">
    <property type="entry name" value="ELASTASE 2 LIKE"/>
    <property type="match status" value="1"/>
</dbReference>
<dbReference type="InterPro" id="IPR001254">
    <property type="entry name" value="Trypsin_dom"/>
</dbReference>
<gene>
    <name evidence="5" type="ORF">AZI86_17385</name>
</gene>
<dbReference type="GO" id="GO:0006508">
    <property type="term" value="P:proteolysis"/>
    <property type="evidence" value="ECO:0007669"/>
    <property type="project" value="UniProtKB-KW"/>
</dbReference>
<keyword evidence="2" id="KW-0378">Hydrolase</keyword>
<keyword evidence="2" id="KW-0720">Serine protease</keyword>
<dbReference type="GO" id="GO:0004252">
    <property type="term" value="F:serine-type endopeptidase activity"/>
    <property type="evidence" value="ECO:0007669"/>
    <property type="project" value="InterPro"/>
</dbReference>
<dbReference type="SUPFAM" id="SSF50494">
    <property type="entry name" value="Trypsin-like serine proteases"/>
    <property type="match status" value="1"/>
</dbReference>
<dbReference type="PROSITE" id="PS00135">
    <property type="entry name" value="TRYPSIN_SER"/>
    <property type="match status" value="1"/>
</dbReference>
<proteinExistence type="predicted"/>
<dbReference type="PROSITE" id="PS00134">
    <property type="entry name" value="TRYPSIN_HIS"/>
    <property type="match status" value="1"/>
</dbReference>
<keyword evidence="2" id="KW-0645">Protease</keyword>
<dbReference type="RefSeq" id="WP_061836567.1">
    <property type="nucleotide sequence ID" value="NZ_LUKE01000006.1"/>
</dbReference>
<dbReference type="InterPro" id="IPR009003">
    <property type="entry name" value="Peptidase_S1_PA"/>
</dbReference>
<name>A0A150WF02_BDEBC</name>
<feature type="chain" id="PRO_5007572676" description="Peptidase S1 domain-containing protein" evidence="3">
    <location>
        <begin position="23"/>
        <end position="272"/>
    </location>
</feature>
<dbReference type="InterPro" id="IPR018114">
    <property type="entry name" value="TRYPSIN_HIS"/>
</dbReference>
<dbReference type="Proteomes" id="UP000075320">
    <property type="component" value="Unassembled WGS sequence"/>
</dbReference>
<dbReference type="InterPro" id="IPR043504">
    <property type="entry name" value="Peptidase_S1_PA_chymotrypsin"/>
</dbReference>
<organism evidence="5 6">
    <name type="scientific">Bdellovibrio bacteriovorus</name>
    <dbReference type="NCBI Taxonomy" id="959"/>
    <lineage>
        <taxon>Bacteria</taxon>
        <taxon>Pseudomonadati</taxon>
        <taxon>Bdellovibrionota</taxon>
        <taxon>Bdellovibrionia</taxon>
        <taxon>Bdellovibrionales</taxon>
        <taxon>Pseudobdellovibrionaceae</taxon>
        <taxon>Bdellovibrio</taxon>
    </lineage>
</organism>
<dbReference type="PRINTS" id="PR00722">
    <property type="entry name" value="CHYMOTRYPSIN"/>
</dbReference>
<dbReference type="InterPro" id="IPR001314">
    <property type="entry name" value="Peptidase_S1A"/>
</dbReference>
<keyword evidence="1" id="KW-1015">Disulfide bond</keyword>
<evidence type="ECO:0000259" key="4">
    <source>
        <dbReference type="PROSITE" id="PS50240"/>
    </source>
</evidence>
<sequence length="272" mass="30199">MKITKFLVTMSFILLVQATSSAHMLFPHDGVAVDLGMLRPIIANGEVVPHSLDDLRAMTPRIYIKDTSEGTVEENYCTGLLIAPNVVLTAAHCVASDPADLFVQVYFREKKVNVEKILVHPDHEPLRYEQINGRLEARGGYNDVALLFLNQSVTSVTPALLPVPDYRLKDKEKVLLAGYGLLGEQENKAGELHYVKVSVDEISKGRLRVYGKKTSCSGDSGGPVLKRQDDRWMSVGVISLGDCESISTQMRTSAFTDWILNEIAKFDSYIRI</sequence>
<dbReference type="SMART" id="SM00020">
    <property type="entry name" value="Tryp_SPc"/>
    <property type="match status" value="1"/>
</dbReference>
<feature type="domain" description="Peptidase S1" evidence="4">
    <location>
        <begin position="42"/>
        <end position="264"/>
    </location>
</feature>
<evidence type="ECO:0000313" key="6">
    <source>
        <dbReference type="Proteomes" id="UP000075320"/>
    </source>
</evidence>
<evidence type="ECO:0000256" key="1">
    <source>
        <dbReference type="ARBA" id="ARBA00023157"/>
    </source>
</evidence>
<protein>
    <recommendedName>
        <fullName evidence="4">Peptidase S1 domain-containing protein</fullName>
    </recommendedName>
</protein>
<dbReference type="PANTHER" id="PTHR24250">
    <property type="entry name" value="CHYMOTRYPSIN-RELATED"/>
    <property type="match status" value="1"/>
</dbReference>
<dbReference type="AlphaFoldDB" id="A0A150WF02"/>
<accession>A0A150WF02</accession>
<dbReference type="EMBL" id="LUKE01000006">
    <property type="protein sequence ID" value="KYG61485.1"/>
    <property type="molecule type" value="Genomic_DNA"/>
</dbReference>
<evidence type="ECO:0000256" key="3">
    <source>
        <dbReference type="SAM" id="SignalP"/>
    </source>
</evidence>
<feature type="signal peptide" evidence="3">
    <location>
        <begin position="1"/>
        <end position="22"/>
    </location>
</feature>
<dbReference type="InterPro" id="IPR033116">
    <property type="entry name" value="TRYPSIN_SER"/>
</dbReference>
<evidence type="ECO:0000256" key="2">
    <source>
        <dbReference type="RuleBase" id="RU363034"/>
    </source>
</evidence>
<evidence type="ECO:0000313" key="5">
    <source>
        <dbReference type="EMBL" id="KYG61485.1"/>
    </source>
</evidence>